<proteinExistence type="predicted"/>
<dbReference type="EMBL" id="LK023315">
    <property type="protein sequence ID" value="CDS05001.1"/>
    <property type="molecule type" value="Genomic_DNA"/>
</dbReference>
<feature type="compositionally biased region" description="Low complexity" evidence="1">
    <location>
        <begin position="110"/>
        <end position="122"/>
    </location>
</feature>
<feature type="region of interest" description="Disordered" evidence="1">
    <location>
        <begin position="509"/>
        <end position="528"/>
    </location>
</feature>
<organism evidence="3">
    <name type="scientific">Lichtheimia ramosa</name>
    <dbReference type="NCBI Taxonomy" id="688394"/>
    <lineage>
        <taxon>Eukaryota</taxon>
        <taxon>Fungi</taxon>
        <taxon>Fungi incertae sedis</taxon>
        <taxon>Mucoromycota</taxon>
        <taxon>Mucoromycotina</taxon>
        <taxon>Mucoromycetes</taxon>
        <taxon>Mucorales</taxon>
        <taxon>Lichtheimiaceae</taxon>
        <taxon>Lichtheimia</taxon>
    </lineage>
</organism>
<feature type="region of interest" description="Disordered" evidence="1">
    <location>
        <begin position="1"/>
        <end position="40"/>
    </location>
</feature>
<evidence type="ECO:0000313" key="3">
    <source>
        <dbReference type="EMBL" id="CDS05001.1"/>
    </source>
</evidence>
<evidence type="ECO:0000256" key="1">
    <source>
        <dbReference type="SAM" id="MobiDB-lite"/>
    </source>
</evidence>
<dbReference type="InterPro" id="IPR019236">
    <property type="entry name" value="APP1_cat"/>
</dbReference>
<protein>
    <recommendedName>
        <fullName evidence="2">Phosphatidate phosphatase APP1 catalytic domain-containing protein</fullName>
    </recommendedName>
</protein>
<accession>A0A077WBC9</accession>
<dbReference type="PANTHER" id="PTHR28208:SF3">
    <property type="entry name" value="PHOSPHATIDATE PHOSPHATASE APP1"/>
    <property type="match status" value="1"/>
</dbReference>
<dbReference type="GO" id="GO:0008195">
    <property type="term" value="F:phosphatidate phosphatase activity"/>
    <property type="evidence" value="ECO:0007669"/>
    <property type="project" value="InterPro"/>
</dbReference>
<dbReference type="AlphaFoldDB" id="A0A077WBC9"/>
<feature type="compositionally biased region" description="Basic and acidic residues" evidence="1">
    <location>
        <begin position="63"/>
        <end position="73"/>
    </location>
</feature>
<dbReference type="OrthoDB" id="2117591at2759"/>
<dbReference type="InterPro" id="IPR052935">
    <property type="entry name" value="Mg2+_PAP"/>
</dbReference>
<feature type="region of interest" description="Disordered" evidence="1">
    <location>
        <begin position="223"/>
        <end position="264"/>
    </location>
</feature>
<feature type="region of interest" description="Disordered" evidence="1">
    <location>
        <begin position="58"/>
        <end position="122"/>
    </location>
</feature>
<evidence type="ECO:0000259" key="2">
    <source>
        <dbReference type="Pfam" id="PF09949"/>
    </source>
</evidence>
<dbReference type="Pfam" id="PF09949">
    <property type="entry name" value="APP1_cat"/>
    <property type="match status" value="1"/>
</dbReference>
<sequence>MATNSNPHRSVVTAERSPLSYTSSSLRGAPGSRRERLRSFARATSQVIKQEISKYYDTLPANNDDHASVKDNDSISSKPRSTVESTRPLPPSRPGVVRTRTQSMDDLEPSNSSSTSTITPDSGKPHCMLFPTYACKTIDNDNQTIWRVRLAGWTFALPGSSRIERWILAAGRTYGGLSANSAEDVHFARLLNQFRCQTMRSVDLLLSVVDVIPVDRALVYQHHSSSSSSSSPSSSSTSSLSDTATDTTPAITTSTPSHHKSPFSLHHIRDKATDALKAFMINSGPTGRFEHLLTLDLSHTIHDATRKMLRLKASFGNRLDATHHDGYVDLIEPEGISIISDIDDTIKITGILDGKDTILQNTFFRKADQVPGMSEVYRKWVDLGAHVHYVSNSPWQVYPALSEFLHDQQFPPGSMHLRAVSTGDLIRRKAAQHKLDVIPQIIQDFPKRKFILVGDSGERDPEIYRMLYDRFPDQIIKIFIHDVTSERAKRADQRELERSDSYYNGLKRFLSREQPPGLPPRPQRSGTSTTAIMEVIGDTDIPEEEKVMEDPAVPLKTKLDIFQERMEEIAKGLPEDTFTLYTLASQLVTDAKVSSAFAQTQQPLIQL</sequence>
<dbReference type="GO" id="GO:0030479">
    <property type="term" value="C:actin cortical patch"/>
    <property type="evidence" value="ECO:0007669"/>
    <property type="project" value="TreeGrafter"/>
</dbReference>
<feature type="domain" description="Phosphatidate phosphatase APP1 catalytic" evidence="2">
    <location>
        <begin position="336"/>
        <end position="481"/>
    </location>
</feature>
<feature type="compositionally biased region" description="Low complexity" evidence="1">
    <location>
        <begin position="224"/>
        <end position="256"/>
    </location>
</feature>
<gene>
    <name evidence="3" type="ORF">LRAMOSA07531</name>
</gene>
<dbReference type="PANTHER" id="PTHR28208">
    <property type="entry name" value="PHOSPHATIDATE PHOSPHATASE APP1"/>
    <property type="match status" value="1"/>
</dbReference>
<reference evidence="3" key="1">
    <citation type="journal article" date="2014" name="Genome Announc.">
        <title>De novo whole-genome sequence and genome annotation of Lichtheimia ramosa.</title>
        <authorList>
            <person name="Linde J."/>
            <person name="Schwartze V."/>
            <person name="Binder U."/>
            <person name="Lass-Florl C."/>
            <person name="Voigt K."/>
            <person name="Horn F."/>
        </authorList>
    </citation>
    <scope>NUCLEOTIDE SEQUENCE</scope>
    <source>
        <strain evidence="3">JMRC FSU:6197</strain>
    </source>
</reference>
<name>A0A077WBC9_9FUNG</name>
<feature type="compositionally biased region" description="Polar residues" evidence="1">
    <location>
        <begin position="74"/>
        <end position="85"/>
    </location>
</feature>